<gene>
    <name evidence="8" type="primary">blaOXA</name>
    <name evidence="8" type="ORF">ACFO5X_02880</name>
</gene>
<dbReference type="Proteomes" id="UP001595973">
    <property type="component" value="Unassembled WGS sequence"/>
</dbReference>
<comment type="catalytic activity">
    <reaction evidence="6">
        <text>a beta-lactam + H2O = a substituted beta-amino acid</text>
        <dbReference type="Rhea" id="RHEA:20401"/>
        <dbReference type="ChEBI" id="CHEBI:15377"/>
        <dbReference type="ChEBI" id="CHEBI:35627"/>
        <dbReference type="ChEBI" id="CHEBI:140347"/>
        <dbReference type="EC" id="3.5.2.6"/>
    </reaction>
</comment>
<dbReference type="InterPro" id="IPR012338">
    <property type="entry name" value="Beta-lactam/transpept-like"/>
</dbReference>
<dbReference type="RefSeq" id="WP_380715704.1">
    <property type="nucleotide sequence ID" value="NZ_JBHSGI010000002.1"/>
</dbReference>
<evidence type="ECO:0000256" key="6">
    <source>
        <dbReference type="RuleBase" id="RU361140"/>
    </source>
</evidence>
<evidence type="ECO:0000256" key="2">
    <source>
        <dbReference type="ARBA" id="ARBA00012865"/>
    </source>
</evidence>
<dbReference type="SUPFAM" id="SSF56601">
    <property type="entry name" value="beta-lactamase/transpeptidase-like"/>
    <property type="match status" value="1"/>
</dbReference>
<dbReference type="InterPro" id="IPR002137">
    <property type="entry name" value="Beta-lactam_class-D_AS"/>
</dbReference>
<evidence type="ECO:0000313" key="8">
    <source>
        <dbReference type="EMBL" id="MFC4667489.1"/>
    </source>
</evidence>
<comment type="similarity">
    <text evidence="1 6">Belongs to the class-D beta-lactamase family.</text>
</comment>
<dbReference type="InterPro" id="IPR001460">
    <property type="entry name" value="PCN-bd_Tpept"/>
</dbReference>
<dbReference type="EC" id="3.5.2.6" evidence="2 6"/>
<evidence type="ECO:0000256" key="4">
    <source>
        <dbReference type="ARBA" id="ARBA00022801"/>
    </source>
</evidence>
<reference evidence="9" key="1">
    <citation type="journal article" date="2019" name="Int. J. Syst. Evol. Microbiol.">
        <title>The Global Catalogue of Microorganisms (GCM) 10K type strain sequencing project: providing services to taxonomists for standard genome sequencing and annotation.</title>
        <authorList>
            <consortium name="The Broad Institute Genomics Platform"/>
            <consortium name="The Broad Institute Genome Sequencing Center for Infectious Disease"/>
            <person name="Wu L."/>
            <person name="Ma J."/>
        </authorList>
    </citation>
    <scope>NUCLEOTIDE SEQUENCE [LARGE SCALE GENOMIC DNA]</scope>
    <source>
        <strain evidence="9">CGMCC 4.7283</strain>
    </source>
</reference>
<dbReference type="PROSITE" id="PS00337">
    <property type="entry name" value="BETA_LACTAMASE_D"/>
    <property type="match status" value="1"/>
</dbReference>
<dbReference type="Pfam" id="PF00905">
    <property type="entry name" value="Transpeptidase"/>
    <property type="match status" value="1"/>
</dbReference>
<keyword evidence="4 6" id="KW-0378">Hydrolase</keyword>
<evidence type="ECO:0000256" key="5">
    <source>
        <dbReference type="ARBA" id="ARBA00023251"/>
    </source>
</evidence>
<keyword evidence="5 6" id="KW-0046">Antibiotic resistance</keyword>
<evidence type="ECO:0000256" key="1">
    <source>
        <dbReference type="ARBA" id="ARBA00007898"/>
    </source>
</evidence>
<evidence type="ECO:0000259" key="7">
    <source>
        <dbReference type="Pfam" id="PF00905"/>
    </source>
</evidence>
<keyword evidence="3" id="KW-0732">Signal</keyword>
<feature type="domain" description="Penicillin-binding protein transpeptidase" evidence="7">
    <location>
        <begin position="30"/>
        <end position="229"/>
    </location>
</feature>
<evidence type="ECO:0000256" key="3">
    <source>
        <dbReference type="ARBA" id="ARBA00022729"/>
    </source>
</evidence>
<comment type="caution">
    <text evidence="8">The sequence shown here is derived from an EMBL/GenBank/DDBJ whole genome shotgun (WGS) entry which is preliminary data.</text>
</comment>
<dbReference type="EMBL" id="JBHSGI010000002">
    <property type="protein sequence ID" value="MFC4667489.1"/>
    <property type="molecule type" value="Genomic_DNA"/>
</dbReference>
<dbReference type="GO" id="GO:0008800">
    <property type="term" value="F:beta-lactamase activity"/>
    <property type="evidence" value="ECO:0007669"/>
    <property type="project" value="UniProtKB-EC"/>
</dbReference>
<accession>A0ABV9KBR2</accession>
<keyword evidence="9" id="KW-1185">Reference proteome</keyword>
<dbReference type="NCBIfam" id="NF000270">
    <property type="entry name" value="bla_class_D_alt"/>
    <property type="match status" value="1"/>
</dbReference>
<proteinExistence type="inferred from homology"/>
<sequence length="258" mass="28009">MTITAGPLAAQGRVVCTLAVEVGSSAPLIRDGTCDERISAASTFKIAISLMGFDSGIFTAPDAPEWPFEEGYADWNPKWRQATTPATWMRDSVVWYSQQATMRLGAERFAAYVRGFDYGNRDVSGDSGKNNGLTHAWLSSSLQISPVEQVAFLTRMIEGQLPVSPDAVAQTRTLMSLGRQPGGWEVYGKTGTGLPFGPDGALLRGQPFGWYVGWAERDDRIVVFARLMRFDSRPKVSAGFQARDSLLADLFGAGVGLN</sequence>
<dbReference type="Gene3D" id="3.40.710.10">
    <property type="entry name" value="DD-peptidase/beta-lactamase superfamily"/>
    <property type="match status" value="1"/>
</dbReference>
<name>A0ABV9KBR2_9RHOB</name>
<protein>
    <recommendedName>
        <fullName evidence="2 6">Beta-lactamase</fullName>
        <ecNumber evidence="2 6">3.5.2.6</ecNumber>
    </recommendedName>
</protein>
<evidence type="ECO:0000313" key="9">
    <source>
        <dbReference type="Proteomes" id="UP001595973"/>
    </source>
</evidence>
<organism evidence="8 9">
    <name type="scientific">Seohaeicola nanhaiensis</name>
    <dbReference type="NCBI Taxonomy" id="1387282"/>
    <lineage>
        <taxon>Bacteria</taxon>
        <taxon>Pseudomonadati</taxon>
        <taxon>Pseudomonadota</taxon>
        <taxon>Alphaproteobacteria</taxon>
        <taxon>Rhodobacterales</taxon>
        <taxon>Roseobacteraceae</taxon>
        <taxon>Seohaeicola</taxon>
    </lineage>
</organism>